<comment type="caution">
    <text evidence="3">The sequence shown here is derived from an EMBL/GenBank/DDBJ whole genome shotgun (WGS) entry which is preliminary data.</text>
</comment>
<dbReference type="Gene3D" id="1.10.510.10">
    <property type="entry name" value="Transferase(Phosphotransferase) domain 1"/>
    <property type="match status" value="1"/>
</dbReference>
<dbReference type="PROSITE" id="PS50011">
    <property type="entry name" value="PROTEIN_KINASE_DOM"/>
    <property type="match status" value="1"/>
</dbReference>
<dbReference type="InterPro" id="IPR000719">
    <property type="entry name" value="Prot_kinase_dom"/>
</dbReference>
<dbReference type="Pfam" id="PF00069">
    <property type="entry name" value="Pkinase"/>
    <property type="match status" value="1"/>
</dbReference>
<dbReference type="Proteomes" id="UP001498421">
    <property type="component" value="Unassembled WGS sequence"/>
</dbReference>
<evidence type="ECO:0000256" key="1">
    <source>
        <dbReference type="SAM" id="MobiDB-lite"/>
    </source>
</evidence>
<dbReference type="PANTHER" id="PTHR24359">
    <property type="entry name" value="SERINE/THREONINE-PROTEIN KINASE SBK1"/>
    <property type="match status" value="1"/>
</dbReference>
<feature type="region of interest" description="Disordered" evidence="1">
    <location>
        <begin position="221"/>
        <end position="245"/>
    </location>
</feature>
<keyword evidence="4" id="KW-1185">Reference proteome</keyword>
<protein>
    <recommendedName>
        <fullName evidence="2">Protein kinase domain-containing protein</fullName>
    </recommendedName>
</protein>
<dbReference type="SMART" id="SM00220">
    <property type="entry name" value="S_TKc"/>
    <property type="match status" value="1"/>
</dbReference>
<reference evidence="3 4" key="1">
    <citation type="journal article" date="2025" name="Microbiol. Resour. Announc.">
        <title>Draft genome sequences for Neonectria magnoliae and Neonectria punicea, canker pathogens of Liriodendron tulipifera and Acer saccharum in West Virginia.</title>
        <authorList>
            <person name="Petronek H.M."/>
            <person name="Kasson M.T."/>
            <person name="Metheny A.M."/>
            <person name="Stauder C.M."/>
            <person name="Lovett B."/>
            <person name="Lynch S.C."/>
            <person name="Garnas J.R."/>
            <person name="Kasson L.R."/>
            <person name="Stajich J.E."/>
        </authorList>
    </citation>
    <scope>NUCLEOTIDE SEQUENCE [LARGE SCALE GENOMIC DNA]</scope>
    <source>
        <strain evidence="3 4">NRRL 64651</strain>
    </source>
</reference>
<accession>A0ABR1I1I9</accession>
<dbReference type="EMBL" id="JAZAVK010000054">
    <property type="protein sequence ID" value="KAK7427388.1"/>
    <property type="molecule type" value="Genomic_DNA"/>
</dbReference>
<evidence type="ECO:0000313" key="3">
    <source>
        <dbReference type="EMBL" id="KAK7427388.1"/>
    </source>
</evidence>
<proteinExistence type="predicted"/>
<feature type="domain" description="Protein kinase" evidence="2">
    <location>
        <begin position="233"/>
        <end position="560"/>
    </location>
</feature>
<dbReference type="PANTHER" id="PTHR24359:SF37">
    <property type="entry name" value="PROTEIN KINASE DOMAIN-CONTAINING PROTEIN"/>
    <property type="match status" value="1"/>
</dbReference>
<sequence length="585" mass="67985">MAESNALDDHGFVKLYDGGNEHICRHVWSARPINDQHRTSTPPKRVARTIRDALDAAEVEADGGLLDFMPVDKLGHIINETSILHLLHQLDSCYQMPANEKQTLAADICQSNGTDRCSCRKLVATLIKIGQEDDIPSMVREGFRDDSLPLWRSDKCSTMRHRTTHAICRTMDRWDNRKRREFWRTSNQYNAPYFVRPQTRGIYHYVLHEGVTLPFMREDTEFQEDEDNSRNPNPDPETVGDGGGFSMVRRVKIHPGHHQFGDYGIPSQDNIFAIKSLYTKRERDFEDEVSVLLRFTHRTDKQLAKLLATYEVRTERDVTYHLIFPWADWSVRTLWKQCPSVDRRNPSRLQWIARQSVAVVESLTFIHEEYANGLDPNNRERWGRHGDIKAENFLVYKDSSEAITMGLIFMADFGLSRFHRQESRSMVHPSAASPSYRPPEFDIPGGTLSRKSDIWSLGAFFLEFLTWYLKGWTCVESDFPDFRYEEDHQRINSDIYFRIENPGSSQSVIVKPQVTEWILRLHLHPDCTHFVHDLLDLIEDEMLNVDKDVRIGAKDLHTKLVSMNERCNSDWNYCMGRCACGRTRA</sequence>
<dbReference type="SUPFAM" id="SSF56112">
    <property type="entry name" value="Protein kinase-like (PK-like)"/>
    <property type="match status" value="1"/>
</dbReference>
<gene>
    <name evidence="3" type="ORF">QQZ08_006157</name>
</gene>
<organism evidence="3 4">
    <name type="scientific">Neonectria magnoliae</name>
    <dbReference type="NCBI Taxonomy" id="2732573"/>
    <lineage>
        <taxon>Eukaryota</taxon>
        <taxon>Fungi</taxon>
        <taxon>Dikarya</taxon>
        <taxon>Ascomycota</taxon>
        <taxon>Pezizomycotina</taxon>
        <taxon>Sordariomycetes</taxon>
        <taxon>Hypocreomycetidae</taxon>
        <taxon>Hypocreales</taxon>
        <taxon>Nectriaceae</taxon>
        <taxon>Neonectria</taxon>
    </lineage>
</organism>
<name>A0ABR1I1I9_9HYPO</name>
<evidence type="ECO:0000313" key="4">
    <source>
        <dbReference type="Proteomes" id="UP001498421"/>
    </source>
</evidence>
<dbReference type="InterPro" id="IPR011009">
    <property type="entry name" value="Kinase-like_dom_sf"/>
</dbReference>
<evidence type="ECO:0000259" key="2">
    <source>
        <dbReference type="PROSITE" id="PS50011"/>
    </source>
</evidence>